<dbReference type="CDD" id="cd03390">
    <property type="entry name" value="PAP2_containing_1_like"/>
    <property type="match status" value="1"/>
</dbReference>
<dbReference type="InterPro" id="IPR036938">
    <property type="entry name" value="PAP2/HPO_sf"/>
</dbReference>
<comment type="caution">
    <text evidence="9">The sequence shown here is derived from an EMBL/GenBank/DDBJ whole genome shotgun (WGS) entry which is preliminary data.</text>
</comment>
<dbReference type="GO" id="GO:0008195">
    <property type="term" value="F:phosphatidate phosphatase activity"/>
    <property type="evidence" value="ECO:0007669"/>
    <property type="project" value="TreeGrafter"/>
</dbReference>
<evidence type="ECO:0000256" key="7">
    <source>
        <dbReference type="SAM" id="Phobius"/>
    </source>
</evidence>
<proteinExistence type="inferred from homology"/>
<gene>
    <name evidence="9" type="ORF">K461DRAFT_321248</name>
</gene>
<feature type="transmembrane region" description="Helical" evidence="7">
    <location>
        <begin position="237"/>
        <end position="255"/>
    </location>
</feature>
<evidence type="ECO:0000256" key="6">
    <source>
        <dbReference type="SAM" id="MobiDB-lite"/>
    </source>
</evidence>
<comment type="similarity">
    <text evidence="2">Belongs to the PA-phosphatase related phosphoesterase family.</text>
</comment>
<name>A0A9P4J0M2_9PEZI</name>
<dbReference type="PANTHER" id="PTHR10165">
    <property type="entry name" value="LIPID PHOSPHATE PHOSPHATASE"/>
    <property type="match status" value="1"/>
</dbReference>
<feature type="transmembrane region" description="Helical" evidence="7">
    <location>
        <begin position="196"/>
        <end position="216"/>
    </location>
</feature>
<evidence type="ECO:0000256" key="3">
    <source>
        <dbReference type="ARBA" id="ARBA00022692"/>
    </source>
</evidence>
<feature type="transmembrane region" description="Helical" evidence="7">
    <location>
        <begin position="261"/>
        <end position="280"/>
    </location>
</feature>
<accession>A0A9P4J0M2</accession>
<keyword evidence="3 7" id="KW-0812">Transmembrane</keyword>
<keyword evidence="5 7" id="KW-0472">Membrane</keyword>
<sequence>MAIFRSLWLSYVADWIVVILFAAAGGVLNRINGFHRPFSVQDASIAFPLKNDIISLPVVAIVSAIGPAAVIGVLSATSALLRRRRRAQASSTLFARSAAWELQVGWLGLAFALATTLFVTSGLKDMVGKPRPDLLARCHPDLANLESYIVGGFGTRLDSDAPPLVSSAICMQANKKVLDDGFAAFPSGHSSFSCAGMVYLSLWLCAKWAVAIPVLGRYSQPRAEARTNEASPPLWQVAVCMAPIGVALFICSTRYADFHHAGVDIIAGAILGTVLAWSSFRLFHLPVRRGSGLLAWGPRSPHQAFLAGNGALRKLHDEEQARDAAGYELRDTPHTIRGPSGSSHEPIIEHAGGQQF</sequence>
<dbReference type="SMART" id="SM00014">
    <property type="entry name" value="acidPPc"/>
    <property type="match status" value="1"/>
</dbReference>
<feature type="transmembrane region" description="Helical" evidence="7">
    <location>
        <begin position="102"/>
        <end position="123"/>
    </location>
</feature>
<feature type="transmembrane region" description="Helical" evidence="7">
    <location>
        <begin position="7"/>
        <end position="28"/>
    </location>
</feature>
<dbReference type="Gene3D" id="1.20.144.10">
    <property type="entry name" value="Phosphatidic acid phosphatase type 2/haloperoxidase"/>
    <property type="match status" value="1"/>
</dbReference>
<evidence type="ECO:0000259" key="8">
    <source>
        <dbReference type="SMART" id="SM00014"/>
    </source>
</evidence>
<dbReference type="PANTHER" id="PTHR10165:SF154">
    <property type="entry name" value="PAP2 DOMAIN PROTEIN (AFU_ORTHOLOGUE AFUA_1G09730)"/>
    <property type="match status" value="1"/>
</dbReference>
<feature type="domain" description="Phosphatidic acid phosphatase type 2/haloperoxidase" evidence="8">
    <location>
        <begin position="107"/>
        <end position="280"/>
    </location>
</feature>
<evidence type="ECO:0000256" key="1">
    <source>
        <dbReference type="ARBA" id="ARBA00004141"/>
    </source>
</evidence>
<evidence type="ECO:0000256" key="2">
    <source>
        <dbReference type="ARBA" id="ARBA00008816"/>
    </source>
</evidence>
<dbReference type="GO" id="GO:0006644">
    <property type="term" value="P:phospholipid metabolic process"/>
    <property type="evidence" value="ECO:0007669"/>
    <property type="project" value="InterPro"/>
</dbReference>
<feature type="transmembrane region" description="Helical" evidence="7">
    <location>
        <begin position="58"/>
        <end position="81"/>
    </location>
</feature>
<dbReference type="Pfam" id="PF01569">
    <property type="entry name" value="PAP2"/>
    <property type="match status" value="1"/>
</dbReference>
<dbReference type="GO" id="GO:0016020">
    <property type="term" value="C:membrane"/>
    <property type="evidence" value="ECO:0007669"/>
    <property type="project" value="UniProtKB-SubCell"/>
</dbReference>
<reference evidence="9" key="1">
    <citation type="journal article" date="2020" name="Stud. Mycol.">
        <title>101 Dothideomycetes genomes: a test case for predicting lifestyles and emergence of pathogens.</title>
        <authorList>
            <person name="Haridas S."/>
            <person name="Albert R."/>
            <person name="Binder M."/>
            <person name="Bloem J."/>
            <person name="Labutti K."/>
            <person name="Salamov A."/>
            <person name="Andreopoulos B."/>
            <person name="Baker S."/>
            <person name="Barry K."/>
            <person name="Bills G."/>
            <person name="Bluhm B."/>
            <person name="Cannon C."/>
            <person name="Castanera R."/>
            <person name="Culley D."/>
            <person name="Daum C."/>
            <person name="Ezra D."/>
            <person name="Gonzalez J."/>
            <person name="Henrissat B."/>
            <person name="Kuo A."/>
            <person name="Liang C."/>
            <person name="Lipzen A."/>
            <person name="Lutzoni F."/>
            <person name="Magnuson J."/>
            <person name="Mondo S."/>
            <person name="Nolan M."/>
            <person name="Ohm R."/>
            <person name="Pangilinan J."/>
            <person name="Park H.-J."/>
            <person name="Ramirez L."/>
            <person name="Alfaro M."/>
            <person name="Sun H."/>
            <person name="Tritt A."/>
            <person name="Yoshinaga Y."/>
            <person name="Zwiers L.-H."/>
            <person name="Turgeon B."/>
            <person name="Goodwin S."/>
            <person name="Spatafora J."/>
            <person name="Crous P."/>
            <person name="Grigoriev I."/>
        </authorList>
    </citation>
    <scope>NUCLEOTIDE SEQUENCE</scope>
    <source>
        <strain evidence="9">CBS 260.36</strain>
    </source>
</reference>
<dbReference type="InterPro" id="IPR000326">
    <property type="entry name" value="PAP2/HPO"/>
</dbReference>
<dbReference type="EMBL" id="ML996086">
    <property type="protein sequence ID" value="KAF2152196.1"/>
    <property type="molecule type" value="Genomic_DNA"/>
</dbReference>
<feature type="region of interest" description="Disordered" evidence="6">
    <location>
        <begin position="327"/>
        <end position="356"/>
    </location>
</feature>
<dbReference type="InterPro" id="IPR043216">
    <property type="entry name" value="PAP-like"/>
</dbReference>
<dbReference type="OrthoDB" id="8907274at2759"/>
<dbReference type="GO" id="GO:0046839">
    <property type="term" value="P:phospholipid dephosphorylation"/>
    <property type="evidence" value="ECO:0007669"/>
    <property type="project" value="TreeGrafter"/>
</dbReference>
<evidence type="ECO:0000313" key="9">
    <source>
        <dbReference type="EMBL" id="KAF2152196.1"/>
    </source>
</evidence>
<dbReference type="Proteomes" id="UP000799439">
    <property type="component" value="Unassembled WGS sequence"/>
</dbReference>
<protein>
    <submittedName>
        <fullName evidence="9">PAP2-domain-containing protein</fullName>
    </submittedName>
</protein>
<evidence type="ECO:0000313" key="10">
    <source>
        <dbReference type="Proteomes" id="UP000799439"/>
    </source>
</evidence>
<keyword evidence="4 7" id="KW-1133">Transmembrane helix</keyword>
<keyword evidence="10" id="KW-1185">Reference proteome</keyword>
<dbReference type="SUPFAM" id="SSF48317">
    <property type="entry name" value="Acid phosphatase/Vanadium-dependent haloperoxidase"/>
    <property type="match status" value="1"/>
</dbReference>
<evidence type="ECO:0000256" key="5">
    <source>
        <dbReference type="ARBA" id="ARBA00023136"/>
    </source>
</evidence>
<evidence type="ECO:0000256" key="4">
    <source>
        <dbReference type="ARBA" id="ARBA00022989"/>
    </source>
</evidence>
<dbReference type="AlphaFoldDB" id="A0A9P4J0M2"/>
<organism evidence="9 10">
    <name type="scientific">Myriangium duriaei CBS 260.36</name>
    <dbReference type="NCBI Taxonomy" id="1168546"/>
    <lineage>
        <taxon>Eukaryota</taxon>
        <taxon>Fungi</taxon>
        <taxon>Dikarya</taxon>
        <taxon>Ascomycota</taxon>
        <taxon>Pezizomycotina</taxon>
        <taxon>Dothideomycetes</taxon>
        <taxon>Dothideomycetidae</taxon>
        <taxon>Myriangiales</taxon>
        <taxon>Myriangiaceae</taxon>
        <taxon>Myriangium</taxon>
    </lineage>
</organism>
<comment type="subcellular location">
    <subcellularLocation>
        <location evidence="1">Membrane</location>
        <topology evidence="1">Multi-pass membrane protein</topology>
    </subcellularLocation>
</comment>